<dbReference type="Proteomes" id="UP001652642">
    <property type="component" value="Chromosome 8"/>
</dbReference>
<dbReference type="Pfam" id="PF01108">
    <property type="entry name" value="Tissue_fac"/>
    <property type="match status" value="1"/>
</dbReference>
<dbReference type="GO" id="GO:0005886">
    <property type="term" value="C:plasma membrane"/>
    <property type="evidence" value="ECO:0007669"/>
    <property type="project" value="TreeGrafter"/>
</dbReference>
<proteinExistence type="predicted"/>
<accession>A0A6J0TS06</accession>
<dbReference type="KEGG" id="pvt:110079258"/>
<feature type="chain" id="PRO_5045469684" evidence="2">
    <location>
        <begin position="22"/>
        <end position="501"/>
    </location>
</feature>
<keyword evidence="4" id="KW-1185">Reference proteome</keyword>
<dbReference type="InterPro" id="IPR013783">
    <property type="entry name" value="Ig-like_fold"/>
</dbReference>
<dbReference type="SUPFAM" id="SSF49265">
    <property type="entry name" value="Fibronectin type III"/>
    <property type="match status" value="2"/>
</dbReference>
<dbReference type="InterPro" id="IPR015373">
    <property type="entry name" value="Interferon/interleukin_rcp_dom"/>
</dbReference>
<keyword evidence="5" id="KW-0675">Receptor</keyword>
<sequence>MLPLLLLPAALFFVRCHRGHGTEILPAPANVRFLAKTFLHVLHWEPGAGLDPSEELLYEVQYQRYGNGTWTSAPNCTRISGPPCDLSLQTSQPKEHYFARVRTVAGERASNWTLTPRFVPQEATLHVANLSLSVRGNTIRVSVQPPSSQRANLSIEDLYLQRWEYHAHVRMPNNSQFLHIGTSLAFDLPPLPWGQRYCVWVKPEVASWPLHTKPTEEQCVSIPDLQEEEGHAVATPSLSLLSLVALGALAFGIHLAWAYVKKPVEPPGMLTSLPNRHSCEGPKEESLPRLPGLKDVVLKLERDPIQPLCFLRLEDLQLYAAREDRHKDLEAVPAPLGKGSWWPAWVAEGPALQRSILDTSSGSIDSGICLQDPPDHLRLLGSGKLSLESHKGENNLQGDAGGLWVEEQLLQVVSKAEERLPAGDPAQTWLSRSQSQSGDALEGDDGSTISSSLEGAAGSEPGMGVNGYLKQASLDIPSTHRTLASTRDLIDTTNMCPSWPA</sequence>
<dbReference type="CTD" id="3587"/>
<evidence type="ECO:0000256" key="1">
    <source>
        <dbReference type="SAM" id="MobiDB-lite"/>
    </source>
</evidence>
<gene>
    <name evidence="5" type="primary">IL10RA</name>
</gene>
<evidence type="ECO:0000313" key="5">
    <source>
        <dbReference type="RefSeq" id="XP_020649825.2"/>
    </source>
</evidence>
<dbReference type="AlphaFoldDB" id="A0A6J0TS06"/>
<feature type="signal peptide" evidence="2">
    <location>
        <begin position="1"/>
        <end position="21"/>
    </location>
</feature>
<evidence type="ECO:0000256" key="2">
    <source>
        <dbReference type="SAM" id="SignalP"/>
    </source>
</evidence>
<dbReference type="PANTHER" id="PTHR20859">
    <property type="entry name" value="INTERFERON/INTERLEUKIN RECEPTOR"/>
    <property type="match status" value="1"/>
</dbReference>
<dbReference type="GeneID" id="110079258"/>
<dbReference type="InterPro" id="IPR003961">
    <property type="entry name" value="FN3_dom"/>
</dbReference>
<organism evidence="4 5">
    <name type="scientific">Pogona vitticeps</name>
    <name type="common">central bearded dragon</name>
    <dbReference type="NCBI Taxonomy" id="103695"/>
    <lineage>
        <taxon>Eukaryota</taxon>
        <taxon>Metazoa</taxon>
        <taxon>Chordata</taxon>
        <taxon>Craniata</taxon>
        <taxon>Vertebrata</taxon>
        <taxon>Euteleostomi</taxon>
        <taxon>Lepidosauria</taxon>
        <taxon>Squamata</taxon>
        <taxon>Bifurcata</taxon>
        <taxon>Unidentata</taxon>
        <taxon>Episquamata</taxon>
        <taxon>Toxicofera</taxon>
        <taxon>Iguania</taxon>
        <taxon>Acrodonta</taxon>
        <taxon>Agamidae</taxon>
        <taxon>Amphibolurinae</taxon>
        <taxon>Pogona</taxon>
    </lineage>
</organism>
<dbReference type="GO" id="GO:0004896">
    <property type="term" value="F:cytokine receptor activity"/>
    <property type="evidence" value="ECO:0007669"/>
    <property type="project" value="TreeGrafter"/>
</dbReference>
<dbReference type="InterPro" id="IPR050650">
    <property type="entry name" value="Type-II_Cytokine-TF_Rcpt"/>
</dbReference>
<dbReference type="PANTHER" id="PTHR20859:SF90">
    <property type="entry name" value="INTERLEUKIN-10 RECEPTOR SUBUNIT ALPHA"/>
    <property type="match status" value="1"/>
</dbReference>
<dbReference type="OrthoDB" id="9886749at2759"/>
<name>A0A6J0TS06_9SAUR</name>
<feature type="region of interest" description="Disordered" evidence="1">
    <location>
        <begin position="420"/>
        <end position="464"/>
    </location>
</feature>
<dbReference type="InParanoid" id="A0A6J0TS06"/>
<dbReference type="Gene3D" id="2.60.40.10">
    <property type="entry name" value="Immunoglobulins"/>
    <property type="match status" value="2"/>
</dbReference>
<keyword evidence="2" id="KW-0732">Signal</keyword>
<reference evidence="5" key="1">
    <citation type="submission" date="2025-08" db="UniProtKB">
        <authorList>
            <consortium name="RefSeq"/>
        </authorList>
    </citation>
    <scope>IDENTIFICATION</scope>
</reference>
<dbReference type="PROSITE" id="PS50853">
    <property type="entry name" value="FN3"/>
    <property type="match status" value="1"/>
</dbReference>
<dbReference type="InterPro" id="IPR036116">
    <property type="entry name" value="FN3_sf"/>
</dbReference>
<evidence type="ECO:0000259" key="3">
    <source>
        <dbReference type="PROSITE" id="PS50853"/>
    </source>
</evidence>
<evidence type="ECO:0000313" key="4">
    <source>
        <dbReference type="Proteomes" id="UP001652642"/>
    </source>
</evidence>
<feature type="compositionally biased region" description="Polar residues" evidence="1">
    <location>
        <begin position="428"/>
        <end position="438"/>
    </location>
</feature>
<dbReference type="Pfam" id="PF09294">
    <property type="entry name" value="Interfer-bind"/>
    <property type="match status" value="1"/>
</dbReference>
<protein>
    <submittedName>
        <fullName evidence="5">Interleukin-10 receptor subunit alpha</fullName>
    </submittedName>
</protein>
<dbReference type="RefSeq" id="XP_020649825.2">
    <property type="nucleotide sequence ID" value="XM_020794166.2"/>
</dbReference>
<feature type="domain" description="Fibronectin type-III" evidence="3">
    <location>
        <begin position="27"/>
        <end position="123"/>
    </location>
</feature>